<keyword evidence="6" id="KW-0256">Endoplasmic reticulum</keyword>
<evidence type="ECO:0000256" key="6">
    <source>
        <dbReference type="ARBA" id="ARBA00022824"/>
    </source>
</evidence>
<proteinExistence type="inferred from homology"/>
<evidence type="ECO:0000256" key="4">
    <source>
        <dbReference type="ARBA" id="ARBA00005189"/>
    </source>
</evidence>
<dbReference type="GO" id="GO:0047196">
    <property type="term" value="F:long-chain-alcohol O-fatty-acyltransferase activity"/>
    <property type="evidence" value="ECO:0007669"/>
    <property type="project" value="UniProtKB-EC"/>
</dbReference>
<evidence type="ECO:0000256" key="9">
    <source>
        <dbReference type="ARBA" id="ARBA00047604"/>
    </source>
</evidence>
<dbReference type="AlphaFoldDB" id="A0A498HEJ5"/>
<accession>A0A498HEJ5</accession>
<keyword evidence="14" id="KW-1185">Reference proteome</keyword>
<reference evidence="13 14" key="1">
    <citation type="submission" date="2018-10" db="EMBL/GenBank/DDBJ databases">
        <title>A high-quality apple genome assembly.</title>
        <authorList>
            <person name="Hu J."/>
        </authorList>
    </citation>
    <scope>NUCLEOTIDE SEQUENCE [LARGE SCALE GENOMIC DNA]</scope>
    <source>
        <strain evidence="14">cv. HFTH1</strain>
        <tissue evidence="13">Young leaf</tissue>
    </source>
</reference>
<comment type="catalytic activity">
    <reaction evidence="10">
        <text>an acyl-CoA + a 1,2-diacyl-sn-glycerol = a triacyl-sn-glycerol + CoA</text>
        <dbReference type="Rhea" id="RHEA:10868"/>
        <dbReference type="ChEBI" id="CHEBI:17815"/>
        <dbReference type="ChEBI" id="CHEBI:57287"/>
        <dbReference type="ChEBI" id="CHEBI:58342"/>
        <dbReference type="ChEBI" id="CHEBI:64615"/>
        <dbReference type="EC" id="2.3.1.20"/>
    </reaction>
</comment>
<dbReference type="GO" id="GO:0004144">
    <property type="term" value="F:diacylglycerol O-acyltransferase activity"/>
    <property type="evidence" value="ECO:0007669"/>
    <property type="project" value="UniProtKB-EC"/>
</dbReference>
<keyword evidence="7" id="KW-0012">Acyltransferase</keyword>
<dbReference type="InterPro" id="IPR045034">
    <property type="entry name" value="O-acyltransferase_WSD1-like"/>
</dbReference>
<evidence type="ECO:0000256" key="8">
    <source>
        <dbReference type="ARBA" id="ARBA00024360"/>
    </source>
</evidence>
<dbReference type="PANTHER" id="PTHR31650">
    <property type="entry name" value="O-ACYLTRANSFERASE (WSD1-LIKE) FAMILY PROTEIN"/>
    <property type="match status" value="1"/>
</dbReference>
<gene>
    <name evidence="13" type="ORF">DVH24_031047</name>
</gene>
<dbReference type="GO" id="GO:0019432">
    <property type="term" value="P:triglyceride biosynthetic process"/>
    <property type="evidence" value="ECO:0007669"/>
    <property type="project" value="UniProtKB-UniPathway"/>
</dbReference>
<evidence type="ECO:0000256" key="5">
    <source>
        <dbReference type="ARBA" id="ARBA00022679"/>
    </source>
</evidence>
<sequence length="578" mass="65102">MEIGGEGLDPVSPTGHYFNSSVLSISILGVLEFEIPIDDSQTLSLLENVFLPINSRFSSIMIENNGKKQWKKVEVKLEDHVKSPIFPSNLSNESYDKYFDDYISNIATTRFPEDKPLWEIHVIKYPNSNAAGNVIFKLHHALGDGYSLMGALISCLRRADNPSLPLTFPSRLPSKPKSENVMTTTFSCLLNTISDSWWGISKSIMGEDDRSPIKSSNNGLEFAPITVSTMTISLDLIRLIKSRLGVTINDVLTGVVFLGARLYMQEMNKSSREAHSTSLVLLNTRIMANYTSIEEMIKPDSKSPWGNRFTFLQVPIPKLTEFSNVLDFVWKAQKIINQKRNSFTIYFISGLLEMLNKFGGHEAASRYIRSTIKNSSMVITNMIGPLEQMSLANHPIKGLYFLVVGTPQDLDISILSYMGKVKLAFTMKKGIIDPQKLKLCMENALDMIFNASDRNYMQNSTEEQSHISSIATKRIPQDQPRWEIHVIKYPPIAVQLVLLHRALGDDYSLVGEFISCLQRDINPSFCLTFPSRLPSEPEVGNIRMLTSSLTGYARGYVLKYYIGDMGRDMELGTKLFSF</sequence>
<dbReference type="InterPro" id="IPR004255">
    <property type="entry name" value="O-acyltransferase_WSD1_N"/>
</dbReference>
<evidence type="ECO:0000256" key="1">
    <source>
        <dbReference type="ARBA" id="ARBA00004162"/>
    </source>
</evidence>
<dbReference type="UniPathway" id="UPA00282"/>
<comment type="similarity">
    <text evidence="8">In the N-terminal section; belongs to the long-chain O-acyltransferase family.</text>
</comment>
<dbReference type="GO" id="GO:0005886">
    <property type="term" value="C:plasma membrane"/>
    <property type="evidence" value="ECO:0007669"/>
    <property type="project" value="UniProtKB-SubCell"/>
</dbReference>
<feature type="domain" description="O-acyltransferase WSD1 C-terminal" evidence="12">
    <location>
        <begin position="305"/>
        <end position="448"/>
    </location>
</feature>
<dbReference type="PANTHER" id="PTHR31650:SF34">
    <property type="entry name" value="O-ACYLTRANSFERASE WSD1-LIKE ISOFORM X1"/>
    <property type="match status" value="1"/>
</dbReference>
<dbReference type="GO" id="GO:0005789">
    <property type="term" value="C:endoplasmic reticulum membrane"/>
    <property type="evidence" value="ECO:0007669"/>
    <property type="project" value="UniProtKB-SubCell"/>
</dbReference>
<keyword evidence="5" id="KW-0808">Transferase</keyword>
<comment type="caution">
    <text evidence="13">The sequence shown here is derived from an EMBL/GenBank/DDBJ whole genome shotgun (WGS) entry which is preliminary data.</text>
</comment>
<evidence type="ECO:0000313" key="14">
    <source>
        <dbReference type="Proteomes" id="UP000290289"/>
    </source>
</evidence>
<organism evidence="13 14">
    <name type="scientific">Malus domestica</name>
    <name type="common">Apple</name>
    <name type="synonym">Pyrus malus</name>
    <dbReference type="NCBI Taxonomy" id="3750"/>
    <lineage>
        <taxon>Eukaryota</taxon>
        <taxon>Viridiplantae</taxon>
        <taxon>Streptophyta</taxon>
        <taxon>Embryophyta</taxon>
        <taxon>Tracheophyta</taxon>
        <taxon>Spermatophyta</taxon>
        <taxon>Magnoliopsida</taxon>
        <taxon>eudicotyledons</taxon>
        <taxon>Gunneridae</taxon>
        <taxon>Pentapetalae</taxon>
        <taxon>rosids</taxon>
        <taxon>fabids</taxon>
        <taxon>Rosales</taxon>
        <taxon>Rosaceae</taxon>
        <taxon>Amygdaloideae</taxon>
        <taxon>Maleae</taxon>
        <taxon>Malus</taxon>
    </lineage>
</organism>
<dbReference type="Pfam" id="PF03007">
    <property type="entry name" value="WS_DGAT_cat"/>
    <property type="match status" value="1"/>
</dbReference>
<evidence type="ECO:0000313" key="13">
    <source>
        <dbReference type="EMBL" id="RXH68714.1"/>
    </source>
</evidence>
<evidence type="ECO:0000256" key="10">
    <source>
        <dbReference type="ARBA" id="ARBA00048109"/>
    </source>
</evidence>
<evidence type="ECO:0000256" key="2">
    <source>
        <dbReference type="ARBA" id="ARBA00004586"/>
    </source>
</evidence>
<dbReference type="STRING" id="3750.A0A498HEJ5"/>
<comment type="pathway">
    <text evidence="3">Glycerolipid metabolism; triacylglycerol biosynthesis.</text>
</comment>
<comment type="subcellular location">
    <subcellularLocation>
        <location evidence="1">Cell membrane</location>
        <topology evidence="1">Single-pass membrane protein</topology>
    </subcellularLocation>
    <subcellularLocation>
        <location evidence="2">Endoplasmic reticulum membrane</location>
    </subcellularLocation>
</comment>
<comment type="pathway">
    <text evidence="4">Lipid metabolism.</text>
</comment>
<dbReference type="EMBL" id="RDQH01000343">
    <property type="protein sequence ID" value="RXH68714.1"/>
    <property type="molecule type" value="Genomic_DNA"/>
</dbReference>
<evidence type="ECO:0000256" key="3">
    <source>
        <dbReference type="ARBA" id="ARBA00004771"/>
    </source>
</evidence>
<evidence type="ECO:0000259" key="11">
    <source>
        <dbReference type="Pfam" id="PF03007"/>
    </source>
</evidence>
<dbReference type="Pfam" id="PF06974">
    <property type="entry name" value="WS_DGAT_C"/>
    <property type="match status" value="1"/>
</dbReference>
<feature type="domain" description="O-acyltransferase WSD1-like N-terminal" evidence="11">
    <location>
        <begin position="68"/>
        <end position="251"/>
    </location>
</feature>
<name>A0A498HEJ5_MALDO</name>
<dbReference type="InterPro" id="IPR009721">
    <property type="entry name" value="O-acyltransferase_WSD1_C"/>
</dbReference>
<evidence type="ECO:0000256" key="7">
    <source>
        <dbReference type="ARBA" id="ARBA00023315"/>
    </source>
</evidence>
<protein>
    <submittedName>
        <fullName evidence="13">Uncharacterized protein</fullName>
    </submittedName>
</protein>
<dbReference type="Proteomes" id="UP000290289">
    <property type="component" value="Chromosome 17"/>
</dbReference>
<comment type="catalytic activity">
    <reaction evidence="9">
        <text>a long chain fatty alcohol + a fatty acyl-CoA = a long-chain alcohol wax ester + CoA</text>
        <dbReference type="Rhea" id="RHEA:38443"/>
        <dbReference type="ChEBI" id="CHEBI:17135"/>
        <dbReference type="ChEBI" id="CHEBI:57287"/>
        <dbReference type="ChEBI" id="CHEBI:77636"/>
        <dbReference type="ChEBI" id="CHEBI:235323"/>
        <dbReference type="EC" id="2.3.1.75"/>
    </reaction>
</comment>
<evidence type="ECO:0000259" key="12">
    <source>
        <dbReference type="Pfam" id="PF06974"/>
    </source>
</evidence>